<name>A0A3L6RXC2_PANMI</name>
<dbReference type="EMBL" id="PQIB02000007">
    <property type="protein sequence ID" value="RLN09914.1"/>
    <property type="molecule type" value="Genomic_DNA"/>
</dbReference>
<evidence type="ECO:0000313" key="2">
    <source>
        <dbReference type="Proteomes" id="UP000275267"/>
    </source>
</evidence>
<organism evidence="1 2">
    <name type="scientific">Panicum miliaceum</name>
    <name type="common">Proso millet</name>
    <name type="synonym">Broomcorn millet</name>
    <dbReference type="NCBI Taxonomy" id="4540"/>
    <lineage>
        <taxon>Eukaryota</taxon>
        <taxon>Viridiplantae</taxon>
        <taxon>Streptophyta</taxon>
        <taxon>Embryophyta</taxon>
        <taxon>Tracheophyta</taxon>
        <taxon>Spermatophyta</taxon>
        <taxon>Magnoliopsida</taxon>
        <taxon>Liliopsida</taxon>
        <taxon>Poales</taxon>
        <taxon>Poaceae</taxon>
        <taxon>PACMAD clade</taxon>
        <taxon>Panicoideae</taxon>
        <taxon>Panicodae</taxon>
        <taxon>Paniceae</taxon>
        <taxon>Panicinae</taxon>
        <taxon>Panicum</taxon>
        <taxon>Panicum sect. Panicum</taxon>
    </lineage>
</organism>
<dbReference type="STRING" id="4540.A0A3L6RXC2"/>
<keyword evidence="2" id="KW-1185">Reference proteome</keyword>
<protein>
    <submittedName>
        <fullName evidence="1">Uncharacterized protein</fullName>
    </submittedName>
</protein>
<gene>
    <name evidence="1" type="ORF">C2845_PM11G09860</name>
</gene>
<dbReference type="AlphaFoldDB" id="A0A3L6RXC2"/>
<evidence type="ECO:0000313" key="1">
    <source>
        <dbReference type="EMBL" id="RLN09914.1"/>
    </source>
</evidence>
<proteinExistence type="predicted"/>
<accession>A0A3L6RXC2</accession>
<comment type="caution">
    <text evidence="1">The sequence shown here is derived from an EMBL/GenBank/DDBJ whole genome shotgun (WGS) entry which is preliminary data.</text>
</comment>
<dbReference type="Proteomes" id="UP000275267">
    <property type="component" value="Unassembled WGS sequence"/>
</dbReference>
<sequence length="161" mass="18006">METDRHMSGMETGQDQLLAHTLRALLPVYQAITTVVLGDGKTTSFWHEDDCLADRFPALLSHCKTSDQTVHSILQNGLEPHLTPGQSAAALEELEVVRDVIARTVLSEASDRRESPFKDEQLDLRTLLQRCRDEARLWGCRLPRSAIGVCDAWCSTFVNAM</sequence>
<reference evidence="2" key="1">
    <citation type="journal article" date="2019" name="Nat. Commun.">
        <title>The genome of broomcorn millet.</title>
        <authorList>
            <person name="Zou C."/>
            <person name="Miki D."/>
            <person name="Li D."/>
            <person name="Tang Q."/>
            <person name="Xiao L."/>
            <person name="Rajput S."/>
            <person name="Deng P."/>
            <person name="Jia W."/>
            <person name="Huang R."/>
            <person name="Zhang M."/>
            <person name="Sun Y."/>
            <person name="Hu J."/>
            <person name="Fu X."/>
            <person name="Schnable P.S."/>
            <person name="Li F."/>
            <person name="Zhang H."/>
            <person name="Feng B."/>
            <person name="Zhu X."/>
            <person name="Liu R."/>
            <person name="Schnable J.C."/>
            <person name="Zhu J.-K."/>
            <person name="Zhang H."/>
        </authorList>
    </citation>
    <scope>NUCLEOTIDE SEQUENCE [LARGE SCALE GENOMIC DNA]</scope>
</reference>